<dbReference type="InterPro" id="IPR017871">
    <property type="entry name" value="ABC_transporter-like_CS"/>
</dbReference>
<keyword evidence="5 7" id="KW-1133">Transmembrane helix</keyword>
<dbReference type="PANTHER" id="PTHR24221">
    <property type="entry name" value="ATP-BINDING CASSETTE SUB-FAMILY B"/>
    <property type="match status" value="1"/>
</dbReference>
<dbReference type="GO" id="GO:0140359">
    <property type="term" value="F:ABC-type transporter activity"/>
    <property type="evidence" value="ECO:0007669"/>
    <property type="project" value="InterPro"/>
</dbReference>
<dbReference type="NCBIfam" id="NF007813">
    <property type="entry name" value="PRK10522.1"/>
    <property type="match status" value="1"/>
</dbReference>
<feature type="transmembrane region" description="Helical" evidence="7">
    <location>
        <begin position="153"/>
        <end position="175"/>
    </location>
</feature>
<evidence type="ECO:0000256" key="7">
    <source>
        <dbReference type="SAM" id="Phobius"/>
    </source>
</evidence>
<dbReference type="PROSITE" id="PS50929">
    <property type="entry name" value="ABC_TM1F"/>
    <property type="match status" value="1"/>
</dbReference>
<dbReference type="InterPro" id="IPR027417">
    <property type="entry name" value="P-loop_NTPase"/>
</dbReference>
<feature type="transmembrane region" description="Helical" evidence="7">
    <location>
        <begin position="268"/>
        <end position="290"/>
    </location>
</feature>
<dbReference type="GO" id="GO:0016887">
    <property type="term" value="F:ATP hydrolysis activity"/>
    <property type="evidence" value="ECO:0007669"/>
    <property type="project" value="InterPro"/>
</dbReference>
<dbReference type="EMBL" id="FQVF01000012">
    <property type="protein sequence ID" value="SHF85933.1"/>
    <property type="molecule type" value="Genomic_DNA"/>
</dbReference>
<evidence type="ECO:0000256" key="1">
    <source>
        <dbReference type="ARBA" id="ARBA00004651"/>
    </source>
</evidence>
<dbReference type="STRING" id="1122206.SAMN02745753_02774"/>
<keyword evidence="2 7" id="KW-0812">Transmembrane</keyword>
<evidence type="ECO:0000313" key="10">
    <source>
        <dbReference type="EMBL" id="SHF85933.1"/>
    </source>
</evidence>
<dbReference type="AlphaFoldDB" id="A0A1M5F332"/>
<dbReference type="InterPro" id="IPR036640">
    <property type="entry name" value="ABC1_TM_sf"/>
</dbReference>
<evidence type="ECO:0000256" key="3">
    <source>
        <dbReference type="ARBA" id="ARBA00022741"/>
    </source>
</evidence>
<evidence type="ECO:0000256" key="2">
    <source>
        <dbReference type="ARBA" id="ARBA00022692"/>
    </source>
</evidence>
<dbReference type="GO" id="GO:0015833">
    <property type="term" value="P:peptide transport"/>
    <property type="evidence" value="ECO:0007669"/>
    <property type="project" value="InterPro"/>
</dbReference>
<dbReference type="PANTHER" id="PTHR24221:SF654">
    <property type="entry name" value="ATP-BINDING CASSETTE SUB-FAMILY B MEMBER 6"/>
    <property type="match status" value="1"/>
</dbReference>
<dbReference type="Proteomes" id="UP000184517">
    <property type="component" value="Unassembled WGS sequence"/>
</dbReference>
<proteinExistence type="predicted"/>
<dbReference type="GO" id="GO:0034040">
    <property type="term" value="F:ATPase-coupled lipid transmembrane transporter activity"/>
    <property type="evidence" value="ECO:0007669"/>
    <property type="project" value="TreeGrafter"/>
</dbReference>
<dbReference type="InterPro" id="IPR039421">
    <property type="entry name" value="Type_1_exporter"/>
</dbReference>
<protein>
    <submittedName>
        <fullName evidence="10">Putative ATP-binding cassette transporter</fullName>
    </submittedName>
</protein>
<dbReference type="NCBIfam" id="TIGR01194">
    <property type="entry name" value="cyc_pep_trnsptr"/>
    <property type="match status" value="1"/>
</dbReference>
<gene>
    <name evidence="10" type="ORF">SAMN02745753_02774</name>
</gene>
<accession>A0A1M5F332</accession>
<dbReference type="SUPFAM" id="SSF90123">
    <property type="entry name" value="ABC transporter transmembrane region"/>
    <property type="match status" value="1"/>
</dbReference>
<name>A0A1M5F332_9GAMM</name>
<dbReference type="InterPro" id="IPR011527">
    <property type="entry name" value="ABC1_TM_dom"/>
</dbReference>
<keyword evidence="6 7" id="KW-0472">Membrane</keyword>
<keyword evidence="4 10" id="KW-0067">ATP-binding</keyword>
<dbReference type="RefSeq" id="WP_072840285.1">
    <property type="nucleotide sequence ID" value="NZ_FQVF01000012.1"/>
</dbReference>
<dbReference type="InterPro" id="IPR005898">
    <property type="entry name" value="Cyc_pep_transpt_SyrD/YojI"/>
</dbReference>
<sequence>MNLFHQLANNQLKTLSLVVLLSIASALLTLGVIAFIQYKLLNANNLTPNVMWQFLLLLVVLLAIATWAQIALHKLGHQFVYLKRCQLIKQLINTDIEQVDNIGSARLLASLSTDIRNVTVGFVHLPQLIYGVVLSIAAMGYLAFLSIPLFGISLLILSLTGLIGFSLVSKITFYIKQVREYDDRLYKDYQAIIDGRKELTLNPHKAKRYFHQEFAPNAQHYRHQITQADTFNGFAANIANTLILALVGLNYYAALGLGWASVEVASSFALVILFMRAPLMTAIASLPTLITANVSIKKLESLALNKNTEFIQQQKAPHPFKTLSLQQVTYQYKTDSSDKAFQVGPINFSIKQGETIFIVGGNGSGKSTFARLLTGLYRPHSGKILLNGDPVQAEQWPIYRLQFSAVFSDYYLFRQIADGHGHNIDDATINEWLTLLEMSHKVSHQKGHLSDTRYSQGQRKRLALLMAVMEQRGCILLDEWAADQDPRFRKIFYRELLPRLKERGVTVIAITHDDKYFDAADRIFKMDMGVLTELSISEQQQNHSIFSHIIY</sequence>
<dbReference type="Pfam" id="PF00005">
    <property type="entry name" value="ABC_tran"/>
    <property type="match status" value="1"/>
</dbReference>
<dbReference type="SMART" id="SM00382">
    <property type="entry name" value="AAA"/>
    <property type="match status" value="1"/>
</dbReference>
<dbReference type="InterPro" id="IPR003593">
    <property type="entry name" value="AAA+_ATPase"/>
</dbReference>
<dbReference type="CDD" id="cd03228">
    <property type="entry name" value="ABCC_MRP_Like"/>
    <property type="match status" value="1"/>
</dbReference>
<dbReference type="SUPFAM" id="SSF52540">
    <property type="entry name" value="P-loop containing nucleoside triphosphate hydrolases"/>
    <property type="match status" value="1"/>
</dbReference>
<evidence type="ECO:0000259" key="9">
    <source>
        <dbReference type="PROSITE" id="PS50929"/>
    </source>
</evidence>
<dbReference type="GO" id="GO:0005524">
    <property type="term" value="F:ATP binding"/>
    <property type="evidence" value="ECO:0007669"/>
    <property type="project" value="UniProtKB-KW"/>
</dbReference>
<dbReference type="Gene3D" id="3.40.50.300">
    <property type="entry name" value="P-loop containing nucleotide triphosphate hydrolases"/>
    <property type="match status" value="1"/>
</dbReference>
<feature type="domain" description="ABC transmembrane type-1" evidence="9">
    <location>
        <begin position="17"/>
        <end position="291"/>
    </location>
</feature>
<feature type="transmembrane region" description="Helical" evidence="7">
    <location>
        <begin position="12"/>
        <end position="38"/>
    </location>
</feature>
<dbReference type="Gene3D" id="1.20.1560.10">
    <property type="entry name" value="ABC transporter type 1, transmembrane domain"/>
    <property type="match status" value="1"/>
</dbReference>
<feature type="transmembrane region" description="Helical" evidence="7">
    <location>
        <begin position="128"/>
        <end position="147"/>
    </location>
</feature>
<reference evidence="11" key="1">
    <citation type="submission" date="2016-11" db="EMBL/GenBank/DDBJ databases">
        <authorList>
            <person name="Varghese N."/>
            <person name="Submissions S."/>
        </authorList>
    </citation>
    <scope>NUCLEOTIDE SEQUENCE [LARGE SCALE GENOMIC DNA]</scope>
    <source>
        <strain evidence="11">DSM 16579</strain>
    </source>
</reference>
<comment type="subcellular location">
    <subcellularLocation>
        <location evidence="1">Cell membrane</location>
        <topology evidence="1">Multi-pass membrane protein</topology>
    </subcellularLocation>
</comment>
<dbReference type="PROSITE" id="PS00211">
    <property type="entry name" value="ABC_TRANSPORTER_1"/>
    <property type="match status" value="1"/>
</dbReference>
<dbReference type="GO" id="GO:1904680">
    <property type="term" value="F:peptide transmembrane transporter activity"/>
    <property type="evidence" value="ECO:0007669"/>
    <property type="project" value="InterPro"/>
</dbReference>
<dbReference type="InterPro" id="IPR003439">
    <property type="entry name" value="ABC_transporter-like_ATP-bd"/>
</dbReference>
<dbReference type="GO" id="GO:0005886">
    <property type="term" value="C:plasma membrane"/>
    <property type="evidence" value="ECO:0007669"/>
    <property type="project" value="UniProtKB-SubCell"/>
</dbReference>
<evidence type="ECO:0000256" key="5">
    <source>
        <dbReference type="ARBA" id="ARBA00022989"/>
    </source>
</evidence>
<evidence type="ECO:0000259" key="8">
    <source>
        <dbReference type="PROSITE" id="PS50893"/>
    </source>
</evidence>
<evidence type="ECO:0000256" key="6">
    <source>
        <dbReference type="ARBA" id="ARBA00023136"/>
    </source>
</evidence>
<evidence type="ECO:0000256" key="4">
    <source>
        <dbReference type="ARBA" id="ARBA00022840"/>
    </source>
</evidence>
<feature type="transmembrane region" description="Helical" evidence="7">
    <location>
        <begin position="50"/>
        <end position="72"/>
    </location>
</feature>
<feature type="transmembrane region" description="Helical" evidence="7">
    <location>
        <begin position="242"/>
        <end position="262"/>
    </location>
</feature>
<evidence type="ECO:0000313" key="11">
    <source>
        <dbReference type="Proteomes" id="UP000184517"/>
    </source>
</evidence>
<dbReference type="OrthoDB" id="9760776at2"/>
<feature type="domain" description="ABC transporter" evidence="8">
    <location>
        <begin position="323"/>
        <end position="551"/>
    </location>
</feature>
<keyword evidence="11" id="KW-1185">Reference proteome</keyword>
<keyword evidence="3" id="KW-0547">Nucleotide-binding</keyword>
<organism evidence="10 11">
    <name type="scientific">Marinomonas polaris DSM 16579</name>
    <dbReference type="NCBI Taxonomy" id="1122206"/>
    <lineage>
        <taxon>Bacteria</taxon>
        <taxon>Pseudomonadati</taxon>
        <taxon>Pseudomonadota</taxon>
        <taxon>Gammaproteobacteria</taxon>
        <taxon>Oceanospirillales</taxon>
        <taxon>Oceanospirillaceae</taxon>
        <taxon>Marinomonas</taxon>
    </lineage>
</organism>
<dbReference type="PROSITE" id="PS50893">
    <property type="entry name" value="ABC_TRANSPORTER_2"/>
    <property type="match status" value="1"/>
</dbReference>